<protein>
    <submittedName>
        <fullName evidence="4">GerMN domain-containing protein</fullName>
    </submittedName>
</protein>
<name>A0A516X1E2_9ACTN</name>
<feature type="compositionally biased region" description="Low complexity" evidence="1">
    <location>
        <begin position="27"/>
        <end position="78"/>
    </location>
</feature>
<evidence type="ECO:0000313" key="4">
    <source>
        <dbReference type="EMBL" id="QDQ96902.1"/>
    </source>
</evidence>
<keyword evidence="2" id="KW-0732">Signal</keyword>
<sequence length="225" mass="21866">MHRTSRTIAAVAAAAVLPLAAAACGGSSPSASTAAPAPGTASPAASAATPPATRSPAAQSPAAGGPAASAEPDAEAAPTGAPDSGTSAGVPASHQHSLTFIALGDGGASGMPVGCGDSAVPVTVTTTTIAPLGEVYRAQLGTRERDYGASGLYNALAASDLTYQSATISDGHATVHLTGDLTMGGECDIPRVRAQLTEPALQFPNVDTVDVDIDGTPLDVALSLR</sequence>
<dbReference type="InterPro" id="IPR019606">
    <property type="entry name" value="GerMN"/>
</dbReference>
<dbReference type="EMBL" id="CP041765">
    <property type="protein sequence ID" value="QDQ96902.1"/>
    <property type="molecule type" value="Genomic_DNA"/>
</dbReference>
<feature type="chain" id="PRO_5039080347" evidence="2">
    <location>
        <begin position="23"/>
        <end position="225"/>
    </location>
</feature>
<reference evidence="4 5" key="2">
    <citation type="submission" date="2019-07" db="EMBL/GenBank/DDBJ databases">
        <authorList>
            <person name="Huang Y."/>
        </authorList>
    </citation>
    <scope>NUCLEOTIDE SEQUENCE [LARGE SCALE GENOMIC DNA]</scope>
    <source>
        <strain evidence="4 5">HY188</strain>
    </source>
</reference>
<evidence type="ECO:0000313" key="5">
    <source>
        <dbReference type="Proteomes" id="UP000317344"/>
    </source>
</evidence>
<evidence type="ECO:0000256" key="1">
    <source>
        <dbReference type="SAM" id="MobiDB-lite"/>
    </source>
</evidence>
<dbReference type="AlphaFoldDB" id="A0A516X1E2"/>
<dbReference type="Proteomes" id="UP000317344">
    <property type="component" value="Chromosome"/>
</dbReference>
<feature type="domain" description="GerMN" evidence="3">
    <location>
        <begin position="128"/>
        <end position="219"/>
    </location>
</feature>
<feature type="signal peptide" evidence="2">
    <location>
        <begin position="1"/>
        <end position="22"/>
    </location>
</feature>
<dbReference type="Pfam" id="PF10646">
    <property type="entry name" value="Germane"/>
    <property type="match status" value="1"/>
</dbReference>
<evidence type="ECO:0000256" key="2">
    <source>
        <dbReference type="SAM" id="SignalP"/>
    </source>
</evidence>
<feature type="region of interest" description="Disordered" evidence="1">
    <location>
        <begin position="27"/>
        <end position="92"/>
    </location>
</feature>
<accession>A0A516X1E2</accession>
<reference evidence="4 5" key="1">
    <citation type="submission" date="2019-07" db="EMBL/GenBank/DDBJ databases">
        <title>Tomitella cavernea sp. nov., an actinomycete isolated from soil.</title>
        <authorList>
            <person name="Cheng J."/>
        </authorList>
    </citation>
    <scope>NUCLEOTIDE SEQUENCE [LARGE SCALE GENOMIC DNA]</scope>
    <source>
        <strain evidence="4 5">HY188</strain>
    </source>
</reference>
<dbReference type="KEGG" id="toy:FO059_05595"/>
<keyword evidence="5" id="KW-1185">Reference proteome</keyword>
<dbReference type="OrthoDB" id="4936386at2"/>
<evidence type="ECO:0000259" key="3">
    <source>
        <dbReference type="Pfam" id="PF10646"/>
    </source>
</evidence>
<dbReference type="RefSeq" id="WP_143907048.1">
    <property type="nucleotide sequence ID" value="NZ_CP041765.1"/>
</dbReference>
<organism evidence="4 5">
    <name type="scientific">Tomitella fengzijianii</name>
    <dbReference type="NCBI Taxonomy" id="2597660"/>
    <lineage>
        <taxon>Bacteria</taxon>
        <taxon>Bacillati</taxon>
        <taxon>Actinomycetota</taxon>
        <taxon>Actinomycetes</taxon>
        <taxon>Mycobacteriales</taxon>
        <taxon>Tomitella</taxon>
    </lineage>
</organism>
<gene>
    <name evidence="4" type="ORF">FO059_05595</name>
</gene>
<dbReference type="PROSITE" id="PS51257">
    <property type="entry name" value="PROKAR_LIPOPROTEIN"/>
    <property type="match status" value="1"/>
</dbReference>
<proteinExistence type="predicted"/>